<dbReference type="InterPro" id="IPR018060">
    <property type="entry name" value="HTH_AraC"/>
</dbReference>
<dbReference type="GO" id="GO:0003700">
    <property type="term" value="F:DNA-binding transcription factor activity"/>
    <property type="evidence" value="ECO:0007669"/>
    <property type="project" value="InterPro"/>
</dbReference>
<keyword evidence="3" id="KW-0804">Transcription</keyword>
<comment type="caution">
    <text evidence="5">The sequence shown here is derived from an EMBL/GenBank/DDBJ whole genome shotgun (WGS) entry which is preliminary data.</text>
</comment>
<dbReference type="STRING" id="1423788.FC78_GL001578"/>
<dbReference type="PATRIC" id="fig|1423788.3.peg.1626"/>
<dbReference type="InterPro" id="IPR009057">
    <property type="entry name" value="Homeodomain-like_sf"/>
</dbReference>
<dbReference type="AlphaFoldDB" id="A0A0R1KJX3"/>
<proteinExistence type="predicted"/>
<organism evidence="5 6">
    <name type="scientific">Companilactobacillus bobalius DSM 19674</name>
    <dbReference type="NCBI Taxonomy" id="1423788"/>
    <lineage>
        <taxon>Bacteria</taxon>
        <taxon>Bacillati</taxon>
        <taxon>Bacillota</taxon>
        <taxon>Bacilli</taxon>
        <taxon>Lactobacillales</taxon>
        <taxon>Lactobacillaceae</taxon>
        <taxon>Companilactobacillus</taxon>
        <taxon>Companilactobacillus bobalius</taxon>
    </lineage>
</organism>
<dbReference type="Pfam" id="PF12833">
    <property type="entry name" value="HTH_18"/>
    <property type="match status" value="1"/>
</dbReference>
<dbReference type="InterPro" id="IPR003313">
    <property type="entry name" value="AraC-bd"/>
</dbReference>
<feature type="domain" description="HTH araC/xylS-type" evidence="4">
    <location>
        <begin position="188"/>
        <end position="286"/>
    </location>
</feature>
<sequence>MLKNNNENRDNVQHELINLLPNIPFKIYMSDQHPKSTDHSYIVPHYHDDVEIIYLIKGNVKIFDNNSVTELNPGSVYIINSNDIHSTMSSSTHIQNYVLQISYDFLINFIPNFSTYHFMINNQHPAITQLKDDIVRMDFFLNKNHKANAYLSGLSSLFDLLYLLTTNFYTTLTSKSASKNFKYHKRMGQAIGYIESNYSTPITLREISNYIHLSPAYFSDFFKKQTGLTFYTYLTNVRMKHAEDYLKNTNVEIMQVIDNCGFSTYHQFRKEFYIRFNMSPSQFRKNNKKEGLLQSK</sequence>
<dbReference type="SUPFAM" id="SSF46689">
    <property type="entry name" value="Homeodomain-like"/>
    <property type="match status" value="2"/>
</dbReference>
<keyword evidence="2" id="KW-0238">DNA-binding</keyword>
<accession>A0A0R1KJX3</accession>
<dbReference type="OrthoDB" id="2211832at2"/>
<evidence type="ECO:0000256" key="1">
    <source>
        <dbReference type="ARBA" id="ARBA00023015"/>
    </source>
</evidence>
<protein>
    <recommendedName>
        <fullName evidence="4">HTH araC/xylS-type domain-containing protein</fullName>
    </recommendedName>
</protein>
<dbReference type="InterPro" id="IPR014710">
    <property type="entry name" value="RmlC-like_jellyroll"/>
</dbReference>
<dbReference type="GO" id="GO:0043565">
    <property type="term" value="F:sequence-specific DNA binding"/>
    <property type="evidence" value="ECO:0007669"/>
    <property type="project" value="InterPro"/>
</dbReference>
<evidence type="ECO:0000313" key="6">
    <source>
        <dbReference type="Proteomes" id="UP000051515"/>
    </source>
</evidence>
<dbReference type="Gene3D" id="2.60.120.10">
    <property type="entry name" value="Jelly Rolls"/>
    <property type="match status" value="1"/>
</dbReference>
<dbReference type="PANTHER" id="PTHR43280">
    <property type="entry name" value="ARAC-FAMILY TRANSCRIPTIONAL REGULATOR"/>
    <property type="match status" value="1"/>
</dbReference>
<keyword evidence="6" id="KW-1185">Reference proteome</keyword>
<evidence type="ECO:0000256" key="3">
    <source>
        <dbReference type="ARBA" id="ARBA00023163"/>
    </source>
</evidence>
<dbReference type="Proteomes" id="UP000051515">
    <property type="component" value="Unassembled WGS sequence"/>
</dbReference>
<evidence type="ECO:0000259" key="4">
    <source>
        <dbReference type="PROSITE" id="PS01124"/>
    </source>
</evidence>
<dbReference type="PANTHER" id="PTHR43280:SF2">
    <property type="entry name" value="HTH-TYPE TRANSCRIPTIONAL REGULATOR EXSA"/>
    <property type="match status" value="1"/>
</dbReference>
<dbReference type="Gene3D" id="1.10.10.60">
    <property type="entry name" value="Homeodomain-like"/>
    <property type="match status" value="2"/>
</dbReference>
<dbReference type="EMBL" id="AZDY01000036">
    <property type="protein sequence ID" value="KRK83621.1"/>
    <property type="molecule type" value="Genomic_DNA"/>
</dbReference>
<dbReference type="InterPro" id="IPR011051">
    <property type="entry name" value="RmlC_Cupin_sf"/>
</dbReference>
<evidence type="ECO:0000256" key="2">
    <source>
        <dbReference type="ARBA" id="ARBA00023125"/>
    </source>
</evidence>
<reference evidence="5 6" key="1">
    <citation type="journal article" date="2015" name="Genome Announc.">
        <title>Expanding the biotechnology potential of lactobacilli through comparative genomics of 213 strains and associated genera.</title>
        <authorList>
            <person name="Sun Z."/>
            <person name="Harris H.M."/>
            <person name="McCann A."/>
            <person name="Guo C."/>
            <person name="Argimon S."/>
            <person name="Zhang W."/>
            <person name="Yang X."/>
            <person name="Jeffery I.B."/>
            <person name="Cooney J.C."/>
            <person name="Kagawa T.F."/>
            <person name="Liu W."/>
            <person name="Song Y."/>
            <person name="Salvetti E."/>
            <person name="Wrobel A."/>
            <person name="Rasinkangas P."/>
            <person name="Parkhill J."/>
            <person name="Rea M.C."/>
            <person name="O'Sullivan O."/>
            <person name="Ritari J."/>
            <person name="Douillard F.P."/>
            <person name="Paul Ross R."/>
            <person name="Yang R."/>
            <person name="Briner A.E."/>
            <person name="Felis G.E."/>
            <person name="de Vos W.M."/>
            <person name="Barrangou R."/>
            <person name="Klaenhammer T.R."/>
            <person name="Caufield P.W."/>
            <person name="Cui Y."/>
            <person name="Zhang H."/>
            <person name="O'Toole P.W."/>
        </authorList>
    </citation>
    <scope>NUCLEOTIDE SEQUENCE [LARGE SCALE GENOMIC DNA]</scope>
    <source>
        <strain evidence="5 6">DSM 19674</strain>
    </source>
</reference>
<gene>
    <name evidence="5" type="ORF">FC78_GL001578</name>
</gene>
<dbReference type="PROSITE" id="PS01124">
    <property type="entry name" value="HTH_ARAC_FAMILY_2"/>
    <property type="match status" value="1"/>
</dbReference>
<dbReference type="SMART" id="SM00342">
    <property type="entry name" value="HTH_ARAC"/>
    <property type="match status" value="1"/>
</dbReference>
<evidence type="ECO:0000313" key="5">
    <source>
        <dbReference type="EMBL" id="KRK83621.1"/>
    </source>
</evidence>
<dbReference type="SUPFAM" id="SSF51182">
    <property type="entry name" value="RmlC-like cupins"/>
    <property type="match status" value="1"/>
</dbReference>
<dbReference type="Pfam" id="PF02311">
    <property type="entry name" value="AraC_binding"/>
    <property type="match status" value="1"/>
</dbReference>
<dbReference type="RefSeq" id="WP_056951889.1">
    <property type="nucleotide sequence ID" value="NZ_AZDY01000036.1"/>
</dbReference>
<keyword evidence="1" id="KW-0805">Transcription regulation</keyword>
<name>A0A0R1KJX3_9LACO</name>